<dbReference type="PANTHER" id="PTHR22683">
    <property type="entry name" value="SPORULATION PROTEIN RELATED"/>
    <property type="match status" value="1"/>
</dbReference>
<feature type="compositionally biased region" description="Polar residues" evidence="4">
    <location>
        <begin position="1286"/>
        <end position="1296"/>
    </location>
</feature>
<accession>A0A1B2DYT3</accession>
<dbReference type="InterPro" id="IPR027417">
    <property type="entry name" value="P-loop_NTPase"/>
</dbReference>
<keyword evidence="2 3" id="KW-0067">ATP-binding</keyword>
<evidence type="ECO:0000256" key="4">
    <source>
        <dbReference type="SAM" id="MobiDB-lite"/>
    </source>
</evidence>
<dbReference type="PROSITE" id="PS50901">
    <property type="entry name" value="FTSK"/>
    <property type="match status" value="1"/>
</dbReference>
<name>A0A1B2DYT3_9BACL</name>
<feature type="domain" description="FtsK" evidence="5">
    <location>
        <begin position="1471"/>
        <end position="1661"/>
    </location>
</feature>
<proteinExistence type="predicted"/>
<dbReference type="SUPFAM" id="SSF52540">
    <property type="entry name" value="P-loop containing nucleoside triphosphate hydrolases"/>
    <property type="match status" value="1"/>
</dbReference>
<dbReference type="RefSeq" id="WP_099477452.1">
    <property type="nucleotide sequence ID" value="NZ_CP016809.1"/>
</dbReference>
<dbReference type="GO" id="GO:0005524">
    <property type="term" value="F:ATP binding"/>
    <property type="evidence" value="ECO:0007669"/>
    <property type="project" value="UniProtKB-UniRule"/>
</dbReference>
<dbReference type="KEGG" id="pib:BBD41_09670"/>
<dbReference type="InterPro" id="IPR050206">
    <property type="entry name" value="FtsK/SpoIIIE/SftA"/>
</dbReference>
<evidence type="ECO:0000259" key="5">
    <source>
        <dbReference type="PROSITE" id="PS50901"/>
    </source>
</evidence>
<evidence type="ECO:0000256" key="3">
    <source>
        <dbReference type="PROSITE-ProRule" id="PRU00289"/>
    </source>
</evidence>
<dbReference type="GO" id="GO:0003677">
    <property type="term" value="F:DNA binding"/>
    <property type="evidence" value="ECO:0007669"/>
    <property type="project" value="InterPro"/>
</dbReference>
<dbReference type="EMBL" id="CP016809">
    <property type="protein sequence ID" value="ANY72832.1"/>
    <property type="molecule type" value="Genomic_DNA"/>
</dbReference>
<dbReference type="CDD" id="cd01127">
    <property type="entry name" value="TrwB_TraG_TraD_VirD4"/>
    <property type="match status" value="1"/>
</dbReference>
<reference evidence="6" key="1">
    <citation type="submission" date="2016-08" db="EMBL/GenBank/DDBJ databases">
        <title>Complete Genome Seqeunce of Paenibacillus sp. nov. IHBB 9852 from high altitute lake of Indian trans-Himalayas.</title>
        <authorList>
            <person name="Kiran S."/>
            <person name="Swarnkar M.K."/>
            <person name="Rana A."/>
            <person name="Tewari R."/>
            <person name="Gulati A."/>
        </authorList>
    </citation>
    <scope>NUCLEOTIDE SEQUENCE [LARGE SCALE GENOMIC DNA]</scope>
    <source>
        <strain evidence="6">IHBB 9852</strain>
    </source>
</reference>
<feature type="binding site" evidence="3">
    <location>
        <begin position="1490"/>
        <end position="1497"/>
    </location>
    <ligand>
        <name>ATP</name>
        <dbReference type="ChEBI" id="CHEBI:30616"/>
    </ligand>
</feature>
<feature type="region of interest" description="Disordered" evidence="4">
    <location>
        <begin position="1274"/>
        <end position="1296"/>
    </location>
</feature>
<protein>
    <recommendedName>
        <fullName evidence="5">FtsK domain-containing protein</fullName>
    </recommendedName>
</protein>
<dbReference type="InterPro" id="IPR002543">
    <property type="entry name" value="FtsK_dom"/>
</dbReference>
<sequence length="1711" mass="197995">MYSSARQLLGQWVVRLILRYFEEQKNIHSDKLFIKIAGIDDSAWCDVLQAFRDAEDSLSIYYKPIIRTLNKVQDFETYECQQHETSTWLRNNTPSGSALLIFMNDLSPEAQSLENIFTIDEARLLSPQGLEVLYQLFADIHNCISDELEALKQFLGLYGRIAEPQLRNVLAFLAAVSEDSQVSMVDKIQQNMDQLLLFRDSKLSFRGADGLRRLKQNYQLSRLEREGKTVKKDDLIDNLYSFIEKSTLPQEEHELWEKVHPDTFRQQALGFIHNQSYELLQYEFDIISAALFFKVKKQKINERINDFKSLLEVQENWEPEKDRMITETLEAIDEGRNPDRIQEFIDEFSDELNEQPKLKKDLERIIARQRQLSEYTELSDALLQETIQMLEEYSSEQEDYDLDEIKFVLQLNSSIHESVYKALAFHLLNLDKLTGYIRFDHSSLDYSNSQEKGSDQSFKLQLIVRDKFVSENRFKLSKAFTGALSGIIEQFQETGKIPYVREFYGSDIQLVDVPNKIKDRVSGYVATGDIIVENSASSIYEFIDWFTSQIEQGLKLGLSSMNFTELELKLETLLSQIHQSALLSKHVLQYINCLGVIDRYDCKISDPVGHAQTRVLTLFNPLRLLSYSKRLSRVREELDNWMNEQEVSPSTIDEMKAFLQQKQEETAHLFPRYFVLEGIQDQFLIEQYEQMGEGIFSLNGRNSGEETLVDTFSEEFLHTVKTYLDVYPYARDCLDIVFLYCPHAEYVTNAIDRIFKHYLNVRKVKVIVHCETNGASVHEYLNDWMNQDEQHSERYNSFPRVEIQVIADNSINSMMQTVSQYLLDADIGVLINYFGQTDNIQYKLEKVSVIDSEDWFDTIYKEPLKKDDAVKRVSFVSEKMPRVMQYFYQMQYILHNHEIVKPEEHYLLRNVISITKLSDTKLINYMHDQFNWSLFIDRYLDKSLLRQVSSKAQIIKYKSKAGNNKDFRTILSSSKYIRKLANELADHEYYDRLHQKYTRLLKNENIDSQIIVKATERVKEISGAVVLRAIGPGKFAHEMMAIYLSTQTRTEQQGEMVVWSVCDELPWFQGSVRRPDLVRTAIKQNEGRFIIHFELIELKFISHTIFETERYDAIKQVKAGLELYENRFRFKENKASSSLWLKELIYYLLEYGTYSVEHALLLKELQSISTDCIDVKLSGSIDTFVYTSNLLELSVMEGHTNGYQMERLHNEYTNHIYNRSYILRALGASQEEATPSYEALEELPEYVTSKLGLEELGEVKLTSSTDEQVNFKVPSSHEDNVEENSDVTTLSDSNTKNDLDDVVTNELVKSKDQAAASIEEVVEKCPSVTSTYPEIQALASEVRESSPGVEDMLPLVESYQKKLRYNFNQIGIPIKIVESFIGVSVIRLVLEIPVDKSYSSIENKAKDICLWLQLSSIPLIALRKGRINIDINREEPETVYFEDFMELARMQFPKEKLKGKLIAPIGVGQLRELITLDFSSSNTPHLLIGGTTGSGKSVTINSIILAMMCLYEPSEVQFLFIDPKKVEFMNYENRTHTKQVITEIEEAILVLEQLVEEMEQRYSLFARESVMSIDEYVEFTGAPLPRLVVVFDEFADFMEREKNLSGRVENAILRLGAKARAAGIHLLICTQNPKADIVPTNIRNNLPARLALKAADHHASKIIINEEGAEKLGGKGDFLIKLEMPEIVRAKSPFLMPRVKRALLKYFEKNE</sequence>
<keyword evidence="1 3" id="KW-0547">Nucleotide-binding</keyword>
<dbReference type="Gene3D" id="3.40.50.300">
    <property type="entry name" value="P-loop containing nucleotide triphosphate hydrolases"/>
    <property type="match status" value="1"/>
</dbReference>
<dbReference type="PANTHER" id="PTHR22683:SF1">
    <property type="entry name" value="TYPE VII SECRETION SYSTEM PROTEIN ESSC"/>
    <property type="match status" value="1"/>
</dbReference>
<evidence type="ECO:0000256" key="2">
    <source>
        <dbReference type="ARBA" id="ARBA00022840"/>
    </source>
</evidence>
<dbReference type="Pfam" id="PF01580">
    <property type="entry name" value="FtsK_SpoIIIE"/>
    <property type="match status" value="1"/>
</dbReference>
<evidence type="ECO:0000313" key="6">
    <source>
        <dbReference type="EMBL" id="ANY72832.1"/>
    </source>
</evidence>
<organism evidence="6">
    <name type="scientific">Paenibacillus ihbetae</name>
    <dbReference type="NCBI Taxonomy" id="1870820"/>
    <lineage>
        <taxon>Bacteria</taxon>
        <taxon>Bacillati</taxon>
        <taxon>Bacillota</taxon>
        <taxon>Bacilli</taxon>
        <taxon>Bacillales</taxon>
        <taxon>Paenibacillaceae</taxon>
        <taxon>Paenibacillus</taxon>
    </lineage>
</organism>
<gene>
    <name evidence="6" type="ORF">BBD41_09670</name>
</gene>
<evidence type="ECO:0000256" key="1">
    <source>
        <dbReference type="ARBA" id="ARBA00022741"/>
    </source>
</evidence>